<dbReference type="Gene3D" id="3.30.1490.20">
    <property type="entry name" value="ATP-grasp fold, A domain"/>
    <property type="match status" value="1"/>
</dbReference>
<feature type="active site" evidence="13">
    <location>
        <position position="202"/>
    </location>
</feature>
<sequence>MTSLSNRRLTVGVIFGSRSVEHDVSIVTAQQIMRALDPAKYEVIPIYISRTGTWLTGPSLSDIKTFQVEKIEELIGVRETLISPMPAQHGMITPPLAGYLARNALKRLDVAFPAVHGSHGEDGTLQGLLELADIPYVGCGVLASALANDKAMTKAVLSAHGIPTIEGLVIRRAEWHSERALVLERLEALGYPLFIKPNTLGSSIGISRANDAKAAATALEVAFGLDRAVIVEKALEGALEVNCALLGNAQVRASLLEQPISFQEFLTYEEKYLRGGAAKGMKGAERKIPAPLPEALSEQIRQLAIRAFRAIDGRGIARVDFLLKDGQPYVNEINTMPGSLAFYLWQAEGMTPSQVVDELIRLALESYKEKARTIYDYKSGLIAQAALSGLKGVKKL</sequence>
<evidence type="ECO:0000256" key="10">
    <source>
        <dbReference type="ARBA" id="ARBA00023211"/>
    </source>
</evidence>
<dbReference type="GO" id="GO:0071555">
    <property type="term" value="P:cell wall organization"/>
    <property type="evidence" value="ECO:0007669"/>
    <property type="project" value="UniProtKB-KW"/>
</dbReference>
<evidence type="ECO:0000256" key="6">
    <source>
        <dbReference type="ARBA" id="ARBA00022840"/>
    </source>
</evidence>
<dbReference type="InterPro" id="IPR013815">
    <property type="entry name" value="ATP_grasp_subdomain_1"/>
</dbReference>
<dbReference type="SUPFAM" id="SSF52440">
    <property type="entry name" value="PreATP-grasp domain"/>
    <property type="match status" value="1"/>
</dbReference>
<dbReference type="GO" id="GO:0009252">
    <property type="term" value="P:peptidoglycan biosynthetic process"/>
    <property type="evidence" value="ECO:0007669"/>
    <property type="project" value="UniProtKB-UniRule"/>
</dbReference>
<dbReference type="InterPro" id="IPR011127">
    <property type="entry name" value="Dala_Dala_lig_N"/>
</dbReference>
<keyword evidence="6 16" id="KW-0067">ATP-binding</keyword>
<evidence type="ECO:0000259" key="17">
    <source>
        <dbReference type="PROSITE" id="PS50975"/>
    </source>
</evidence>
<name>A0A2M8PXG1_9CHLR</name>
<reference evidence="18 19" key="1">
    <citation type="submission" date="2017-11" db="EMBL/GenBank/DDBJ databases">
        <title>Evolution of Phototrophy in the Chloroflexi Phylum Driven by Horizontal Gene Transfer.</title>
        <authorList>
            <person name="Ward L.M."/>
            <person name="Hemp J."/>
            <person name="Shih P.M."/>
            <person name="Mcglynn S.E."/>
            <person name="Fischer W."/>
        </authorList>
    </citation>
    <scope>NUCLEOTIDE SEQUENCE [LARGE SCALE GENOMIC DNA]</scope>
    <source>
        <strain evidence="18">CP1_1M</strain>
    </source>
</reference>
<evidence type="ECO:0000313" key="18">
    <source>
        <dbReference type="EMBL" id="PJF42236.1"/>
    </source>
</evidence>
<keyword evidence="8 12" id="KW-0133">Cell shape</keyword>
<dbReference type="GO" id="GO:0046872">
    <property type="term" value="F:metal ion binding"/>
    <property type="evidence" value="ECO:0007669"/>
    <property type="project" value="UniProtKB-KW"/>
</dbReference>
<keyword evidence="7 15" id="KW-0460">Magnesium</keyword>
<feature type="binding site" evidence="14">
    <location>
        <begin position="194"/>
        <end position="196"/>
    </location>
    <ligand>
        <name>ATP</name>
        <dbReference type="ChEBI" id="CHEBI:30616"/>
    </ligand>
</feature>
<feature type="binding site" evidence="14">
    <location>
        <begin position="331"/>
        <end position="332"/>
    </location>
    <ligand>
        <name>ATP</name>
        <dbReference type="ChEBI" id="CHEBI:30616"/>
    </ligand>
</feature>
<comment type="catalytic activity">
    <reaction evidence="12">
        <text>2 D-alanine + ATP = D-alanyl-D-alanine + ADP + phosphate + H(+)</text>
        <dbReference type="Rhea" id="RHEA:11224"/>
        <dbReference type="ChEBI" id="CHEBI:15378"/>
        <dbReference type="ChEBI" id="CHEBI:30616"/>
        <dbReference type="ChEBI" id="CHEBI:43474"/>
        <dbReference type="ChEBI" id="CHEBI:57416"/>
        <dbReference type="ChEBI" id="CHEBI:57822"/>
        <dbReference type="ChEBI" id="CHEBI:456216"/>
        <dbReference type="EC" id="6.3.2.4"/>
    </reaction>
</comment>
<feature type="binding site" evidence="15">
    <location>
        <position position="334"/>
    </location>
    <ligand>
        <name>Mg(2+)</name>
        <dbReference type="ChEBI" id="CHEBI:18420"/>
        <label>2</label>
    </ligand>
</feature>
<comment type="cofactor">
    <cofactor evidence="15">
        <name>Mg(2+)</name>
        <dbReference type="ChEBI" id="CHEBI:18420"/>
    </cofactor>
    <cofactor evidence="15">
        <name>Mn(2+)</name>
        <dbReference type="ChEBI" id="CHEBI:29035"/>
    </cofactor>
    <text evidence="15">Binds 2 magnesium or manganese ions per subunit.</text>
</comment>
<evidence type="ECO:0000256" key="5">
    <source>
        <dbReference type="ARBA" id="ARBA00022741"/>
    </source>
</evidence>
<dbReference type="SUPFAM" id="SSF56059">
    <property type="entry name" value="Glutathione synthetase ATP-binding domain-like"/>
    <property type="match status" value="1"/>
</dbReference>
<keyword evidence="4 15" id="KW-0479">Metal-binding</keyword>
<dbReference type="PROSITE" id="PS00843">
    <property type="entry name" value="DALA_DALA_LIGASE_1"/>
    <property type="match status" value="1"/>
</dbReference>
<keyword evidence="10 15" id="KW-0464">Manganese</keyword>
<feature type="binding site" evidence="14">
    <location>
        <begin position="232"/>
        <end position="240"/>
    </location>
    <ligand>
        <name>ATP</name>
        <dbReference type="ChEBI" id="CHEBI:30616"/>
    </ligand>
</feature>
<dbReference type="HAMAP" id="MF_00047">
    <property type="entry name" value="Dala_Dala_lig"/>
    <property type="match status" value="1"/>
</dbReference>
<dbReference type="GO" id="GO:0008360">
    <property type="term" value="P:regulation of cell shape"/>
    <property type="evidence" value="ECO:0007669"/>
    <property type="project" value="UniProtKB-KW"/>
</dbReference>
<evidence type="ECO:0000256" key="15">
    <source>
        <dbReference type="PIRSR" id="PIRSR039102-3"/>
    </source>
</evidence>
<evidence type="ECO:0000313" key="19">
    <source>
        <dbReference type="Proteomes" id="UP000228947"/>
    </source>
</evidence>
<evidence type="ECO:0000256" key="12">
    <source>
        <dbReference type="HAMAP-Rule" id="MF_00047"/>
    </source>
</evidence>
<evidence type="ECO:0000256" key="4">
    <source>
        <dbReference type="ARBA" id="ARBA00022723"/>
    </source>
</evidence>
<accession>A0A2M8PXG1</accession>
<feature type="domain" description="ATP-grasp" evidence="17">
    <location>
        <begin position="154"/>
        <end position="364"/>
    </location>
</feature>
<feature type="binding site" evidence="14">
    <location>
        <position position="150"/>
    </location>
    <ligand>
        <name>ATP</name>
        <dbReference type="ChEBI" id="CHEBI:30616"/>
    </ligand>
</feature>
<feature type="active site" evidence="13">
    <location>
        <position position="339"/>
    </location>
</feature>
<feature type="binding site" evidence="14">
    <location>
        <begin position="202"/>
        <end position="203"/>
    </location>
    <ligand>
        <name>ATP</name>
        <dbReference type="ChEBI" id="CHEBI:30616"/>
    </ligand>
</feature>
<gene>
    <name evidence="12" type="primary">ddl</name>
    <name evidence="18" type="ORF">CUN50_04965</name>
</gene>
<evidence type="ECO:0000256" key="8">
    <source>
        <dbReference type="ARBA" id="ARBA00022960"/>
    </source>
</evidence>
<evidence type="ECO:0000256" key="11">
    <source>
        <dbReference type="ARBA" id="ARBA00023316"/>
    </source>
</evidence>
<dbReference type="EMBL" id="PGTL01000026">
    <property type="protein sequence ID" value="PJF42236.1"/>
    <property type="molecule type" value="Genomic_DNA"/>
</dbReference>
<dbReference type="InterPro" id="IPR016185">
    <property type="entry name" value="PreATP-grasp_dom_sf"/>
</dbReference>
<comment type="pathway">
    <text evidence="12">Cell wall biogenesis; peptidoglycan biosynthesis.</text>
</comment>
<keyword evidence="9 12" id="KW-0573">Peptidoglycan synthesis</keyword>
<evidence type="ECO:0000256" key="13">
    <source>
        <dbReference type="PIRSR" id="PIRSR039102-1"/>
    </source>
</evidence>
<evidence type="ECO:0000256" key="16">
    <source>
        <dbReference type="PROSITE-ProRule" id="PRU00409"/>
    </source>
</evidence>
<keyword evidence="12" id="KW-0963">Cytoplasm</keyword>
<feature type="binding site" evidence="15">
    <location>
        <position position="332"/>
    </location>
    <ligand>
        <name>Mg(2+)</name>
        <dbReference type="ChEBI" id="CHEBI:18420"/>
        <label>2</label>
    </ligand>
</feature>
<dbReference type="UniPathway" id="UPA00219"/>
<dbReference type="GO" id="GO:0008716">
    <property type="term" value="F:D-alanine-D-alanine ligase activity"/>
    <property type="evidence" value="ECO:0007669"/>
    <property type="project" value="UniProtKB-UniRule"/>
</dbReference>
<comment type="subcellular location">
    <subcellularLocation>
        <location evidence="12">Cytoplasm</location>
    </subcellularLocation>
</comment>
<feature type="binding site" evidence="15">
    <location>
        <position position="320"/>
    </location>
    <ligand>
        <name>Mg(2+)</name>
        <dbReference type="ChEBI" id="CHEBI:18420"/>
        <label>1</label>
    </ligand>
</feature>
<dbReference type="PROSITE" id="PS00844">
    <property type="entry name" value="DALA_DALA_LIGASE_2"/>
    <property type="match status" value="1"/>
</dbReference>
<dbReference type="Proteomes" id="UP000228947">
    <property type="component" value="Unassembled WGS sequence"/>
</dbReference>
<evidence type="ECO:0000256" key="7">
    <source>
        <dbReference type="ARBA" id="ARBA00022842"/>
    </source>
</evidence>
<dbReference type="InterPro" id="IPR011761">
    <property type="entry name" value="ATP-grasp"/>
</dbReference>
<dbReference type="InterPro" id="IPR005905">
    <property type="entry name" value="D_ala_D_ala"/>
</dbReference>
<comment type="similarity">
    <text evidence="2 12">Belongs to the D-alanine--D-alanine ligase family.</text>
</comment>
<feature type="binding site" evidence="15">
    <location>
        <position position="332"/>
    </location>
    <ligand>
        <name>Mg(2+)</name>
        <dbReference type="ChEBI" id="CHEBI:18420"/>
        <label>1</label>
    </ligand>
</feature>
<comment type="cofactor">
    <cofactor evidence="1">
        <name>Mn(2+)</name>
        <dbReference type="ChEBI" id="CHEBI:29035"/>
    </cofactor>
</comment>
<keyword evidence="3 12" id="KW-0436">Ligase</keyword>
<dbReference type="Gene3D" id="3.40.50.20">
    <property type="match status" value="1"/>
</dbReference>
<dbReference type="GO" id="GO:0005524">
    <property type="term" value="F:ATP binding"/>
    <property type="evidence" value="ECO:0007669"/>
    <property type="project" value="UniProtKB-UniRule"/>
</dbReference>
<dbReference type="NCBIfam" id="TIGR01205">
    <property type="entry name" value="D_ala_D_alaTIGR"/>
    <property type="match status" value="1"/>
</dbReference>
<feature type="active site" evidence="13">
    <location>
        <position position="21"/>
    </location>
</feature>
<evidence type="ECO:0000256" key="14">
    <source>
        <dbReference type="PIRSR" id="PIRSR039102-2"/>
    </source>
</evidence>
<evidence type="ECO:0000256" key="3">
    <source>
        <dbReference type="ARBA" id="ARBA00022598"/>
    </source>
</evidence>
<evidence type="ECO:0000256" key="1">
    <source>
        <dbReference type="ARBA" id="ARBA00001936"/>
    </source>
</evidence>
<dbReference type="PROSITE" id="PS50975">
    <property type="entry name" value="ATP_GRASP"/>
    <property type="match status" value="1"/>
</dbReference>
<dbReference type="AlphaFoldDB" id="A0A2M8PXG1"/>
<dbReference type="Pfam" id="PF01820">
    <property type="entry name" value="Dala_Dala_lig_N"/>
    <property type="match status" value="1"/>
</dbReference>
<comment type="function">
    <text evidence="12">Cell wall formation.</text>
</comment>
<dbReference type="GO" id="GO:0005829">
    <property type="term" value="C:cytosol"/>
    <property type="evidence" value="ECO:0007669"/>
    <property type="project" value="TreeGrafter"/>
</dbReference>
<organism evidence="18 19">
    <name type="scientific">Candidatus Thermofonsia Clade 1 bacterium</name>
    <dbReference type="NCBI Taxonomy" id="2364210"/>
    <lineage>
        <taxon>Bacteria</taxon>
        <taxon>Bacillati</taxon>
        <taxon>Chloroflexota</taxon>
        <taxon>Candidatus Thermofontia</taxon>
        <taxon>Candidatus Thermofonsia Clade 1</taxon>
    </lineage>
</organism>
<dbReference type="EC" id="6.3.2.4" evidence="12"/>
<dbReference type="Pfam" id="PF07478">
    <property type="entry name" value="Dala_Dala_lig_C"/>
    <property type="match status" value="1"/>
</dbReference>
<dbReference type="NCBIfam" id="NF002528">
    <property type="entry name" value="PRK01966.1-4"/>
    <property type="match status" value="1"/>
</dbReference>
<keyword evidence="5 14" id="KW-0547">Nucleotide-binding</keyword>
<proteinExistence type="inferred from homology"/>
<dbReference type="PANTHER" id="PTHR23132">
    <property type="entry name" value="D-ALANINE--D-ALANINE LIGASE"/>
    <property type="match status" value="1"/>
</dbReference>
<dbReference type="PANTHER" id="PTHR23132:SF25">
    <property type="entry name" value="D-ALANINE--D-ALANINE LIGASE A"/>
    <property type="match status" value="1"/>
</dbReference>
<keyword evidence="11 12" id="KW-0961">Cell wall biogenesis/degradation</keyword>
<protein>
    <recommendedName>
        <fullName evidence="12">D-alanine--D-alanine ligase</fullName>
        <ecNumber evidence="12">6.3.2.4</ecNumber>
    </recommendedName>
    <alternativeName>
        <fullName evidence="12">D-Ala-D-Ala ligase</fullName>
    </alternativeName>
    <alternativeName>
        <fullName evidence="12">D-alanylalanine synthetase</fullName>
    </alternativeName>
</protein>
<evidence type="ECO:0000256" key="2">
    <source>
        <dbReference type="ARBA" id="ARBA00010871"/>
    </source>
</evidence>
<evidence type="ECO:0000256" key="9">
    <source>
        <dbReference type="ARBA" id="ARBA00022984"/>
    </source>
</evidence>
<dbReference type="PIRSF" id="PIRSF039102">
    <property type="entry name" value="Ddl/VanB"/>
    <property type="match status" value="1"/>
</dbReference>
<comment type="caution">
    <text evidence="18">The sequence shown here is derived from an EMBL/GenBank/DDBJ whole genome shotgun (WGS) entry which is preliminary data.</text>
</comment>
<dbReference type="InterPro" id="IPR011095">
    <property type="entry name" value="Dala_Dala_lig_C"/>
</dbReference>
<dbReference type="InterPro" id="IPR000291">
    <property type="entry name" value="D-Ala_lig_Van_CS"/>
</dbReference>
<dbReference type="Gene3D" id="3.30.470.20">
    <property type="entry name" value="ATP-grasp fold, B domain"/>
    <property type="match status" value="1"/>
</dbReference>